<sequence length="294" mass="35211">MSNVRMAYLLVAHTAPQQVNALIRQLLNYGDCEIYIHVDKKNASMADELFRSSRVHVYCEYEVRWGSFEIVKAAFFLMEKALGSGKEYTHFYFGSGQDLLVKKGLYEYLERYPEKTFIRINREITDKDRESARYRVMWPHKLMRREDWNVCRIIRILIQLLCRCGLVLFPNKEQLTTAMRFYEGRTWFIAPEEVIGYMVRFIAEHEDYVRFWEHSLASDLMFFQTIIMNSEYRDSVADELMYVNFGKTFGTMNHPLDITIEDDRKIENGNFYCARKFNIEKKDVFDYYLRKVES</sequence>
<dbReference type="OrthoDB" id="7943907at2"/>
<keyword evidence="13" id="KW-0325">Glycoprotein</keyword>
<evidence type="ECO:0000256" key="12">
    <source>
        <dbReference type="ARBA" id="ARBA00023157"/>
    </source>
</evidence>
<dbReference type="PANTHER" id="PTHR46025:SF3">
    <property type="entry name" value="XYLOSYLTRANSFERASE OXT"/>
    <property type="match status" value="1"/>
</dbReference>
<evidence type="ECO:0000256" key="6">
    <source>
        <dbReference type="ARBA" id="ARBA00022723"/>
    </source>
</evidence>
<proteinExistence type="predicted"/>
<comment type="subcellular location">
    <subcellularLocation>
        <location evidence="2">Endoplasmic reticulum membrane</location>
        <topology evidence="2">Single-pass type II membrane protein</topology>
    </subcellularLocation>
    <subcellularLocation>
        <location evidence="1">Golgi apparatus membrane</location>
        <topology evidence="1">Single-pass type II membrane protein</topology>
    </subcellularLocation>
</comment>
<evidence type="ECO:0000256" key="5">
    <source>
        <dbReference type="ARBA" id="ARBA00022692"/>
    </source>
</evidence>
<keyword evidence="7" id="KW-0256">Endoplasmic reticulum</keyword>
<evidence type="ECO:0000256" key="7">
    <source>
        <dbReference type="ARBA" id="ARBA00022824"/>
    </source>
</evidence>
<dbReference type="GO" id="GO:0015012">
    <property type="term" value="P:heparan sulfate proteoglycan biosynthetic process"/>
    <property type="evidence" value="ECO:0007669"/>
    <property type="project" value="TreeGrafter"/>
</dbReference>
<dbReference type="GO" id="GO:0046872">
    <property type="term" value="F:metal ion binding"/>
    <property type="evidence" value="ECO:0007669"/>
    <property type="project" value="UniProtKB-KW"/>
</dbReference>
<dbReference type="RefSeq" id="WP_083378757.1">
    <property type="nucleotide sequence ID" value="NZ_FOIL01000006.1"/>
</dbReference>
<protein>
    <recommendedName>
        <fullName evidence="14">Peptide O-xylosyltransferase</fullName>
    </recommendedName>
</protein>
<evidence type="ECO:0000256" key="4">
    <source>
        <dbReference type="ARBA" id="ARBA00022679"/>
    </source>
</evidence>
<keyword evidence="12" id="KW-1015">Disulfide bond</keyword>
<dbReference type="GO" id="GO:0050650">
    <property type="term" value="P:chondroitin sulfate proteoglycan biosynthetic process"/>
    <property type="evidence" value="ECO:0007669"/>
    <property type="project" value="TreeGrafter"/>
</dbReference>
<evidence type="ECO:0000256" key="3">
    <source>
        <dbReference type="ARBA" id="ARBA00022676"/>
    </source>
</evidence>
<dbReference type="GO" id="GO:0030158">
    <property type="term" value="F:protein xylosyltransferase activity"/>
    <property type="evidence" value="ECO:0007669"/>
    <property type="project" value="InterPro"/>
</dbReference>
<evidence type="ECO:0000256" key="10">
    <source>
        <dbReference type="ARBA" id="ARBA00023034"/>
    </source>
</evidence>
<organism evidence="15 16">
    <name type="scientific">[Clostridium] aminophilum</name>
    <dbReference type="NCBI Taxonomy" id="1526"/>
    <lineage>
        <taxon>Bacteria</taxon>
        <taxon>Bacillati</taxon>
        <taxon>Bacillota</taxon>
        <taxon>Clostridia</taxon>
        <taxon>Lachnospirales</taxon>
        <taxon>Lachnospiraceae</taxon>
    </lineage>
</organism>
<evidence type="ECO:0000256" key="2">
    <source>
        <dbReference type="ARBA" id="ARBA00004648"/>
    </source>
</evidence>
<dbReference type="InterPro" id="IPR043538">
    <property type="entry name" value="XYLT"/>
</dbReference>
<dbReference type="EMBL" id="FOIL01000006">
    <property type="protein sequence ID" value="SET16361.1"/>
    <property type="molecule type" value="Genomic_DNA"/>
</dbReference>
<evidence type="ECO:0000256" key="13">
    <source>
        <dbReference type="ARBA" id="ARBA00023180"/>
    </source>
</evidence>
<evidence type="ECO:0000256" key="1">
    <source>
        <dbReference type="ARBA" id="ARBA00004323"/>
    </source>
</evidence>
<keyword evidence="3" id="KW-0328">Glycosyltransferase</keyword>
<dbReference type="PANTHER" id="PTHR46025">
    <property type="entry name" value="XYLOSYLTRANSFERASE OXT"/>
    <property type="match status" value="1"/>
</dbReference>
<evidence type="ECO:0000256" key="14">
    <source>
        <dbReference type="ARBA" id="ARBA00042865"/>
    </source>
</evidence>
<gene>
    <name evidence="15" type="ORF">SAMN04487771_100681</name>
</gene>
<keyword evidence="16" id="KW-1185">Reference proteome</keyword>
<keyword evidence="4" id="KW-0808">Transferase</keyword>
<evidence type="ECO:0000256" key="11">
    <source>
        <dbReference type="ARBA" id="ARBA00023136"/>
    </source>
</evidence>
<evidence type="ECO:0000256" key="9">
    <source>
        <dbReference type="ARBA" id="ARBA00022989"/>
    </source>
</evidence>
<keyword evidence="10" id="KW-0333">Golgi apparatus</keyword>
<dbReference type="Pfam" id="PF02485">
    <property type="entry name" value="Branch"/>
    <property type="match status" value="1"/>
</dbReference>
<dbReference type="AlphaFoldDB" id="A0A1I0CA57"/>
<keyword evidence="11" id="KW-0472">Membrane</keyword>
<keyword evidence="9" id="KW-1133">Transmembrane helix</keyword>
<dbReference type="InterPro" id="IPR003406">
    <property type="entry name" value="Glyco_trans_14"/>
</dbReference>
<reference evidence="15 16" key="1">
    <citation type="submission" date="2016-10" db="EMBL/GenBank/DDBJ databases">
        <authorList>
            <person name="de Groot N.N."/>
        </authorList>
    </citation>
    <scope>NUCLEOTIDE SEQUENCE [LARGE SCALE GENOMIC DNA]</scope>
    <source>
        <strain evidence="15 16">KH1P1</strain>
    </source>
</reference>
<accession>A0A1I0CA57</accession>
<dbReference type="Proteomes" id="UP000199820">
    <property type="component" value="Unassembled WGS sequence"/>
</dbReference>
<evidence type="ECO:0000313" key="16">
    <source>
        <dbReference type="Proteomes" id="UP000199820"/>
    </source>
</evidence>
<keyword evidence="8" id="KW-0735">Signal-anchor</keyword>
<keyword evidence="6" id="KW-0479">Metal-binding</keyword>
<evidence type="ECO:0000256" key="8">
    <source>
        <dbReference type="ARBA" id="ARBA00022968"/>
    </source>
</evidence>
<keyword evidence="5" id="KW-0812">Transmembrane</keyword>
<name>A0A1I0CA57_9FIRM</name>
<evidence type="ECO:0000313" key="15">
    <source>
        <dbReference type="EMBL" id="SET16361.1"/>
    </source>
</evidence>
<dbReference type="GO" id="GO:0016020">
    <property type="term" value="C:membrane"/>
    <property type="evidence" value="ECO:0007669"/>
    <property type="project" value="InterPro"/>
</dbReference>